<keyword evidence="7 14" id="KW-1133">Transmembrane helix</keyword>
<keyword evidence="8" id="KW-0007">Acetylation</keyword>
<dbReference type="OrthoDB" id="9835073at2759"/>
<evidence type="ECO:0000256" key="1">
    <source>
        <dbReference type="ARBA" id="ARBA00004304"/>
    </source>
</evidence>
<evidence type="ECO:0000256" key="4">
    <source>
        <dbReference type="ARBA" id="ARBA00022547"/>
    </source>
</evidence>
<evidence type="ECO:0000256" key="14">
    <source>
        <dbReference type="SAM" id="Phobius"/>
    </source>
</evidence>
<dbReference type="GO" id="GO:0031966">
    <property type="term" value="C:mitochondrial membrane"/>
    <property type="evidence" value="ECO:0007669"/>
    <property type="project" value="UniProtKB-SubCell"/>
</dbReference>
<dbReference type="Pfam" id="PF00895">
    <property type="entry name" value="ATP-synt_8"/>
    <property type="match status" value="1"/>
</dbReference>
<reference evidence="17" key="1">
    <citation type="submission" date="2011-11" db="EMBL/GenBank/DDBJ databases">
        <title>The Draft Genome of Spermophilus tridecemlineatus.</title>
        <authorList>
            <consortium name="The Broad Institute Genome Assembly &amp; Analysis Group"/>
            <consortium name="Computational R&amp;D Group"/>
            <consortium name="and Sequencing Platform"/>
            <person name="Di Palma F."/>
            <person name="Alfoldi J."/>
            <person name="Johnson J."/>
            <person name="Berlin A."/>
            <person name="Gnerre S."/>
            <person name="Jaffe D."/>
            <person name="MacCallum I."/>
            <person name="Young S."/>
            <person name="Walker B.J."/>
            <person name="Lindblad-Toh K."/>
        </authorList>
    </citation>
    <scope>NUCLEOTIDE SEQUENCE [LARGE SCALE GENOMIC DNA]</scope>
</reference>
<dbReference type="STRING" id="43179.ENSSTOP00000030683"/>
<evidence type="ECO:0000256" key="7">
    <source>
        <dbReference type="ARBA" id="ARBA00022989"/>
    </source>
</evidence>
<evidence type="ECO:0000313" key="17">
    <source>
        <dbReference type="Proteomes" id="UP000005215"/>
    </source>
</evidence>
<reference evidence="16" key="3">
    <citation type="submission" date="2025-05" db="UniProtKB">
        <authorList>
            <consortium name="Ensembl"/>
        </authorList>
    </citation>
    <scope>IDENTIFICATION</scope>
</reference>
<keyword evidence="9 13" id="KW-0406">Ion transport</keyword>
<keyword evidence="10 13" id="KW-0496">Mitochondrion</keyword>
<dbReference type="PANTHER" id="PTHR13722:SF0">
    <property type="entry name" value="ATP SYNTHASE PROTEIN 8"/>
    <property type="match status" value="1"/>
</dbReference>
<keyword evidence="6 13" id="KW-0375">Hydrogen ion transport</keyword>
<dbReference type="EMBL" id="KP698974">
    <property type="protein sequence ID" value="AKJ86818.1"/>
    <property type="molecule type" value="Genomic_DNA"/>
</dbReference>
<dbReference type="GO" id="GO:0015986">
    <property type="term" value="P:proton motive force-driven ATP synthesis"/>
    <property type="evidence" value="ECO:0007669"/>
    <property type="project" value="InterPro"/>
</dbReference>
<evidence type="ECO:0000313" key="15">
    <source>
        <dbReference type="EMBL" id="AKJ86818.1"/>
    </source>
</evidence>
<accession>A0A0U2CJK9</accession>
<protein>
    <recommendedName>
        <fullName evidence="13">ATP synthase complex subunit 8</fullName>
    </recommendedName>
</protein>
<comment type="similarity">
    <text evidence="2 13">Belongs to the ATPase protein 8 family.</text>
</comment>
<evidence type="ECO:0000256" key="2">
    <source>
        <dbReference type="ARBA" id="ARBA00008892"/>
    </source>
</evidence>
<dbReference type="Proteomes" id="UP000005215">
    <property type="component" value="Unassembled WGS sequence"/>
</dbReference>
<dbReference type="InterPro" id="IPR039017">
    <property type="entry name" value="ATP8_mammal"/>
</dbReference>
<dbReference type="AlphaFoldDB" id="A0A0U2CJK9"/>
<dbReference type="KEGG" id="iti:24576620"/>
<evidence type="ECO:0000256" key="11">
    <source>
        <dbReference type="ARBA" id="ARBA00023136"/>
    </source>
</evidence>
<evidence type="ECO:0000256" key="12">
    <source>
        <dbReference type="ARBA" id="ARBA00023310"/>
    </source>
</evidence>
<reference evidence="15" key="2">
    <citation type="journal article" date="2015" name="Mitochondrial DNA">
        <title>The complete mitochondrial genome of Paradoxornis webbianus (Passeriformes, Muscicapidae).</title>
        <authorList>
            <person name="Zhang K.J."/>
            <person name="Liu L."/>
            <person name="Rong X."/>
            <person name="Zhang G.H."/>
            <person name="Liu H."/>
            <person name="Liu Y.H."/>
        </authorList>
    </citation>
    <scope>NUCLEOTIDE SEQUENCE</scope>
</reference>
<evidence type="ECO:0000256" key="9">
    <source>
        <dbReference type="ARBA" id="ARBA00023065"/>
    </source>
</evidence>
<name>A0A0U2CJK9_ICTTR</name>
<keyword evidence="5 13" id="KW-0812">Transmembrane</keyword>
<dbReference type="InterPro" id="IPR001421">
    <property type="entry name" value="ATP8_metazoa"/>
</dbReference>
<dbReference type="Ensembl" id="ENSSTOT00000033065.1">
    <property type="protein sequence ID" value="ENSSTOP00000030683.1"/>
    <property type="gene ID" value="ENSSTOG00000030519.1"/>
</dbReference>
<keyword evidence="12" id="KW-0066">ATP synthesis</keyword>
<evidence type="ECO:0000256" key="8">
    <source>
        <dbReference type="ARBA" id="ARBA00022990"/>
    </source>
</evidence>
<sequence>MPQLDTSTWFITILSMILALFFMFQLKISNHSYPSNPSLKYTKLIEHKTPWEEKWTKIYLPLSLPLHL</sequence>
<evidence type="ECO:0000256" key="6">
    <source>
        <dbReference type="ARBA" id="ARBA00022781"/>
    </source>
</evidence>
<geneLocation type="mitochondrion" evidence="15 16"/>
<comment type="subcellular location">
    <subcellularLocation>
        <location evidence="1 13">Mitochondrion membrane</location>
        <topology evidence="1 13">Single-pass membrane protein</topology>
    </subcellularLocation>
</comment>
<evidence type="ECO:0000256" key="13">
    <source>
        <dbReference type="RuleBase" id="RU003661"/>
    </source>
</evidence>
<dbReference type="RefSeq" id="YP_009145190.1">
    <property type="nucleotide sequence ID" value="NC_027278.1"/>
</dbReference>
<dbReference type="CTD" id="4509"/>
<keyword evidence="11 14" id="KW-0472">Membrane</keyword>
<dbReference type="GO" id="GO:0045259">
    <property type="term" value="C:proton-transporting ATP synthase complex"/>
    <property type="evidence" value="ECO:0007669"/>
    <property type="project" value="UniProtKB-KW"/>
</dbReference>
<gene>
    <name evidence="15 16" type="primary">ATP8</name>
</gene>
<dbReference type="GO" id="GO:0015078">
    <property type="term" value="F:proton transmembrane transporter activity"/>
    <property type="evidence" value="ECO:0007669"/>
    <property type="project" value="InterPro"/>
</dbReference>
<dbReference type="PANTHER" id="PTHR13722">
    <property type="entry name" value="ATP SYNTHASE PROTEIN 8"/>
    <property type="match status" value="1"/>
</dbReference>
<proteinExistence type="inferred from homology"/>
<dbReference type="GeneTree" id="ENSGT00390000008771"/>
<feature type="transmembrane region" description="Helical" evidence="14">
    <location>
        <begin position="6"/>
        <end position="24"/>
    </location>
</feature>
<evidence type="ECO:0000256" key="3">
    <source>
        <dbReference type="ARBA" id="ARBA00022448"/>
    </source>
</evidence>
<evidence type="ECO:0000256" key="10">
    <source>
        <dbReference type="ARBA" id="ARBA00023128"/>
    </source>
</evidence>
<dbReference type="GeneID" id="24576620"/>
<keyword evidence="17" id="KW-1185">Reference proteome</keyword>
<keyword evidence="4 13" id="KW-0138">CF(0)</keyword>
<evidence type="ECO:0000256" key="5">
    <source>
        <dbReference type="ARBA" id="ARBA00022692"/>
    </source>
</evidence>
<keyword evidence="3 13" id="KW-0813">Transport</keyword>
<evidence type="ECO:0000313" key="16">
    <source>
        <dbReference type="Ensembl" id="ENSSTOP00000030683.1"/>
    </source>
</evidence>
<organism evidence="15">
    <name type="scientific">Ictidomys tridecemlineatus</name>
    <name type="common">Thirteen-lined ground squirrel</name>
    <name type="synonym">Spermophilus tridecemlineatus</name>
    <dbReference type="NCBI Taxonomy" id="43179"/>
    <lineage>
        <taxon>Eukaryota</taxon>
        <taxon>Metazoa</taxon>
        <taxon>Chordata</taxon>
        <taxon>Craniata</taxon>
        <taxon>Vertebrata</taxon>
        <taxon>Euteleostomi</taxon>
        <taxon>Mammalia</taxon>
        <taxon>Eutheria</taxon>
        <taxon>Euarchontoglires</taxon>
        <taxon>Glires</taxon>
        <taxon>Rodentia</taxon>
        <taxon>Sciuromorpha</taxon>
        <taxon>Sciuridae</taxon>
        <taxon>Xerinae</taxon>
        <taxon>Marmotini</taxon>
        <taxon>Ictidomys</taxon>
    </lineage>
</organism>